<accession>A0A4R7NZS0</accession>
<reference evidence="2 3" key="1">
    <citation type="submission" date="2019-03" db="EMBL/GenBank/DDBJ databases">
        <title>Genomic Encyclopedia of Type Strains, Phase IV (KMG-IV): sequencing the most valuable type-strain genomes for metagenomic binning, comparative biology and taxonomic classification.</title>
        <authorList>
            <person name="Goeker M."/>
        </authorList>
    </citation>
    <scope>NUCLEOTIDE SEQUENCE [LARGE SCALE GENOMIC DNA]</scope>
    <source>
        <strain evidence="2 3">DSM 26377</strain>
    </source>
</reference>
<dbReference type="Proteomes" id="UP000295341">
    <property type="component" value="Unassembled WGS sequence"/>
</dbReference>
<comment type="caution">
    <text evidence="2">The sequence shown here is derived from an EMBL/GenBank/DDBJ whole genome shotgun (WGS) entry which is preliminary data.</text>
</comment>
<evidence type="ECO:0000313" key="2">
    <source>
        <dbReference type="EMBL" id="TDU26757.1"/>
    </source>
</evidence>
<evidence type="ECO:0000313" key="3">
    <source>
        <dbReference type="Proteomes" id="UP000295341"/>
    </source>
</evidence>
<proteinExistence type="predicted"/>
<evidence type="ECO:0000256" key="1">
    <source>
        <dbReference type="SAM" id="SignalP"/>
    </source>
</evidence>
<feature type="chain" id="PRO_5020931561" evidence="1">
    <location>
        <begin position="20"/>
        <end position="234"/>
    </location>
</feature>
<gene>
    <name evidence="2" type="ORF">DFR24_3787</name>
</gene>
<sequence length="234" mass="26320">MRASLLPVLMLALSLGACGGKPSSDYFPLEPGLEWQYVIHEKNPVTDTLTQLGMRNLKTVRQEGERYARRLGSDGNEYWLSASDTAIQRVGHRSAIDFSPRMDEQPRTVMQLPPTLGQWWEVDSRPYILERVEPFRERFSQDESKRINLHMKVAALDDVVEVPAGRFERCLRLEGTGLLNVLADARIGASEVPVTHTEWYAPGVGLVKLVRNEALATESIVGGEITMELLGFER</sequence>
<dbReference type="Gene3D" id="2.40.360.20">
    <property type="match status" value="1"/>
</dbReference>
<dbReference type="PROSITE" id="PS51257">
    <property type="entry name" value="PROKAR_LIPOPROTEIN"/>
    <property type="match status" value="1"/>
</dbReference>
<dbReference type="RefSeq" id="WP_133882926.1">
    <property type="nucleotide sequence ID" value="NZ_MWIN01000007.1"/>
</dbReference>
<dbReference type="EMBL" id="SOBT01000010">
    <property type="protein sequence ID" value="TDU26757.1"/>
    <property type="molecule type" value="Genomic_DNA"/>
</dbReference>
<dbReference type="AlphaFoldDB" id="A0A4R7NZS0"/>
<name>A0A4R7NZS0_9GAMM</name>
<organism evidence="2 3">
    <name type="scientific">Panacagrimonas perspica</name>
    <dbReference type="NCBI Taxonomy" id="381431"/>
    <lineage>
        <taxon>Bacteria</taxon>
        <taxon>Pseudomonadati</taxon>
        <taxon>Pseudomonadota</taxon>
        <taxon>Gammaproteobacteria</taxon>
        <taxon>Nevskiales</taxon>
        <taxon>Nevskiaceae</taxon>
        <taxon>Panacagrimonas</taxon>
    </lineage>
</organism>
<keyword evidence="1" id="KW-0732">Signal</keyword>
<protein>
    <submittedName>
        <fullName evidence="2">Uncharacterized protein</fullName>
    </submittedName>
</protein>
<keyword evidence="3" id="KW-1185">Reference proteome</keyword>
<dbReference type="OrthoDB" id="9770643at2"/>
<feature type="signal peptide" evidence="1">
    <location>
        <begin position="1"/>
        <end position="19"/>
    </location>
</feature>